<sequence>MSGDTFKVALGDATNAQLRYYAEGVLNIDGIKPVGQSNAFLISKIKGVLGEEVEQIELPSTMKLLGATSAPALDVAPAGEGGLPAGPESRHFRYDPKVEIEIQNSNDKTRSRDCYINCNGDVLQVQRGKRVKIPYRHYLVLVDAVEKVARDTDEINPITHMPVKEWVEQPSYPFSVFSLPSEEEIAAWHKRMDNVELRAGPEPARAAA</sequence>
<proteinExistence type="predicted"/>
<accession>A0A1T5ABN7</accession>
<dbReference type="AlphaFoldDB" id="A0A1T5ABN7"/>
<evidence type="ECO:0000313" key="1">
    <source>
        <dbReference type="EMBL" id="SKB32384.1"/>
    </source>
</evidence>
<organism evidence="1 2">
    <name type="scientific">Sphingopyxis flava</name>
    <dbReference type="NCBI Taxonomy" id="1507287"/>
    <lineage>
        <taxon>Bacteria</taxon>
        <taxon>Pseudomonadati</taxon>
        <taxon>Pseudomonadota</taxon>
        <taxon>Alphaproteobacteria</taxon>
        <taxon>Sphingomonadales</taxon>
        <taxon>Sphingomonadaceae</taxon>
        <taxon>Sphingopyxis</taxon>
    </lineage>
</organism>
<keyword evidence="2" id="KW-1185">Reference proteome</keyword>
<gene>
    <name evidence="1" type="ORF">SAMN06295937_100374</name>
</gene>
<dbReference type="RefSeq" id="WP_079637268.1">
    <property type="nucleotide sequence ID" value="NZ_FUYP01000003.1"/>
</dbReference>
<protein>
    <submittedName>
        <fullName evidence="1">Uncharacterized protein</fullName>
    </submittedName>
</protein>
<evidence type="ECO:0000313" key="2">
    <source>
        <dbReference type="Proteomes" id="UP000190044"/>
    </source>
</evidence>
<reference evidence="2" key="1">
    <citation type="submission" date="2017-02" db="EMBL/GenBank/DDBJ databases">
        <authorList>
            <person name="Varghese N."/>
            <person name="Submissions S."/>
        </authorList>
    </citation>
    <scope>NUCLEOTIDE SEQUENCE [LARGE SCALE GENOMIC DNA]</scope>
    <source>
        <strain evidence="2">R11H</strain>
    </source>
</reference>
<dbReference type="EMBL" id="FUYP01000003">
    <property type="protein sequence ID" value="SKB32384.1"/>
    <property type="molecule type" value="Genomic_DNA"/>
</dbReference>
<dbReference type="Proteomes" id="UP000190044">
    <property type="component" value="Unassembled WGS sequence"/>
</dbReference>
<name>A0A1T5ABN7_9SPHN</name>